<dbReference type="EMBL" id="JABVEG010000005">
    <property type="protein sequence ID" value="NUI82896.1"/>
    <property type="molecule type" value="Genomic_DNA"/>
</dbReference>
<dbReference type="InterPro" id="IPR041627">
    <property type="entry name" value="AAA_lid_6"/>
</dbReference>
<dbReference type="InterPro" id="IPR003593">
    <property type="entry name" value="AAA+_ATPase"/>
</dbReference>
<evidence type="ECO:0000256" key="4">
    <source>
        <dbReference type="SAM" id="Coils"/>
    </source>
</evidence>
<evidence type="ECO:0000313" key="7">
    <source>
        <dbReference type="Proteomes" id="UP000610527"/>
    </source>
</evidence>
<dbReference type="Proteomes" id="UP000610527">
    <property type="component" value="Unassembled WGS sequence"/>
</dbReference>
<evidence type="ECO:0000313" key="6">
    <source>
        <dbReference type="EMBL" id="NUI82896.1"/>
    </source>
</evidence>
<name>A0ABX2LMS2_9STAP</name>
<dbReference type="GeneID" id="74186688"/>
<keyword evidence="3" id="KW-0067">ATP-binding</keyword>
<dbReference type="Pfam" id="PF17866">
    <property type="entry name" value="AAA_lid_6"/>
    <property type="match status" value="1"/>
</dbReference>
<accession>A0ABX2LMS2</accession>
<feature type="domain" description="AAA+ ATPase" evidence="5">
    <location>
        <begin position="655"/>
        <end position="829"/>
    </location>
</feature>
<keyword evidence="7" id="KW-1185">Reference proteome</keyword>
<proteinExistence type="inferred from homology"/>
<comment type="caution">
    <text evidence="6">The sequence shown here is derived from an EMBL/GenBank/DDBJ whole genome shotgun (WGS) entry which is preliminary data.</text>
</comment>
<evidence type="ECO:0000256" key="3">
    <source>
        <dbReference type="ARBA" id="ARBA00022840"/>
    </source>
</evidence>
<gene>
    <name evidence="6" type="ORF">HUN84_09240</name>
</gene>
<dbReference type="SUPFAM" id="SSF52540">
    <property type="entry name" value="P-loop containing nucleoside triphosphate hydrolases"/>
    <property type="match status" value="2"/>
</dbReference>
<evidence type="ECO:0000259" key="5">
    <source>
        <dbReference type="SMART" id="SM00382"/>
    </source>
</evidence>
<organism evidence="6 7">
    <name type="scientific">Staphylococcus borealis</name>
    <dbReference type="NCBI Taxonomy" id="2742203"/>
    <lineage>
        <taxon>Bacteria</taxon>
        <taxon>Bacillati</taxon>
        <taxon>Bacillota</taxon>
        <taxon>Bacilli</taxon>
        <taxon>Bacillales</taxon>
        <taxon>Staphylococcaceae</taxon>
        <taxon>Staphylococcus</taxon>
    </lineage>
</organism>
<protein>
    <submittedName>
        <fullName evidence="6">AAA family ATPase</fullName>
    </submittedName>
</protein>
<dbReference type="SMART" id="SM00382">
    <property type="entry name" value="AAA"/>
    <property type="match status" value="2"/>
</dbReference>
<dbReference type="Gene3D" id="2.160.20.20">
    <property type="match status" value="1"/>
</dbReference>
<dbReference type="PANTHER" id="PTHR43392:SF2">
    <property type="entry name" value="AAA-TYPE ATPASE FAMILY PROTEIN _ ANKYRIN REPEAT FAMILY PROTEIN"/>
    <property type="match status" value="1"/>
</dbReference>
<sequence>MKKPILVGKGFRKVSLEKMLQDGLARNNDVVVFDSLKNDVHRCHDGISLEDINIKFRGESSPEETSLETTFDIENSDVIFENLTIDASKLDKNALSINNSNVQLNNVIVKGNDNKVAFFAKENNYITLNSVTIETKIEKEQGGIYLGNSKAFVANSLIMGMRTSDYSCTKIKNTLIVGFISAIKEAQVFANDLYIENENFEYDICARDKGQLTIENLNIISGKSFAQLSESYLSINKVNTNSIGGFTVEIDDFSDAIGEELHIINRDEQTQINDLIEAETTNQIMQTHGYSDLEYDFNEDVAELSIKEYEEAENLLEADYAENEEETNRFEKNNQNESKAIDKLNELIGLEKVKEATKQFINVARINKIKKERGLQQSLPSMHSMFVGNPGTGKTTVARLIARALYEEGVIESDNFIEVSRQDLVSEFVGRTATQTFEILEKAKNGVLFIDEAYTLVNNEGDKGTGQEAIDVILKYMEDYREEIMIIFAGYTNEMVDFINSNPGLSSRIPNTFNFDDYNFDELYAIGSKDLIDKGYEFDSSKYEKVMDSEYKFNFDNSNGRWVRNFNEKLTMQQMQRISESGEYLDNQVLITINNEDFEIFNRQTNEDKETLQSLLNELNNLVGLQNVKTHVNAIVNEVKFNQMLEKQGKSISTSNYHMIFTGSPGTGKTTVARLLAKVFGQLGILSKGHLIETERSEMVGSYIGHTEKNTKRIVEQSLGGVLFIDEAYQLMPKEKSSNDFGIQAIETLITELENKRGKFIAIFAGYENDMERFLESNEGLQSRIPYKIHFDDYAPKEVADIVILALTKDQWIFDEKLLREVVENKYSELDDEKKSNGRWARNFVQELLVVHKSEVINSNDINIDLTMISDQTILNM</sequence>
<feature type="coiled-coil region" evidence="4">
    <location>
        <begin position="306"/>
        <end position="347"/>
    </location>
</feature>
<dbReference type="InterPro" id="IPR012332">
    <property type="entry name" value="Autotransporter_pectin_lyase_C"/>
</dbReference>
<dbReference type="Gene3D" id="3.40.50.300">
    <property type="entry name" value="P-loop containing nucleotide triphosphate hydrolases"/>
    <property type="match status" value="2"/>
</dbReference>
<dbReference type="InterPro" id="IPR027417">
    <property type="entry name" value="P-loop_NTPase"/>
</dbReference>
<evidence type="ECO:0000256" key="2">
    <source>
        <dbReference type="ARBA" id="ARBA00022741"/>
    </source>
</evidence>
<dbReference type="Pfam" id="PF00004">
    <property type="entry name" value="AAA"/>
    <property type="match status" value="2"/>
</dbReference>
<feature type="domain" description="AAA+ ATPase" evidence="5">
    <location>
        <begin position="380"/>
        <end position="519"/>
    </location>
</feature>
<evidence type="ECO:0000256" key="1">
    <source>
        <dbReference type="ARBA" id="ARBA00010378"/>
    </source>
</evidence>
<keyword evidence="2" id="KW-0547">Nucleotide-binding</keyword>
<dbReference type="RefSeq" id="WP_053030307.1">
    <property type="nucleotide sequence ID" value="NZ_CUEE01000006.1"/>
</dbReference>
<dbReference type="InterPro" id="IPR000641">
    <property type="entry name" value="CbxX/CfxQ"/>
</dbReference>
<dbReference type="InterPro" id="IPR003959">
    <property type="entry name" value="ATPase_AAA_core"/>
</dbReference>
<reference evidence="6 7" key="1">
    <citation type="submission" date="2020-06" db="EMBL/GenBank/DDBJ databases">
        <title>Staphylococcus borealis sp. nov. -A novel member of the Staphylococcaceae family isolated from skin and blood in humans.</title>
        <authorList>
            <person name="Pain M."/>
            <person name="Wolden R."/>
            <person name="Jaen-Luchoro D."/>
            <person name="Salva-Serra F."/>
            <person name="Iglesias B.P."/>
            <person name="Karlsson R."/>
            <person name="Klingenberg C."/>
            <person name="Cavanagh J.P."/>
        </authorList>
    </citation>
    <scope>NUCLEOTIDE SEQUENCE [LARGE SCALE GENOMIC DNA]</scope>
    <source>
        <strain evidence="6 7">58-22</strain>
    </source>
</reference>
<dbReference type="CDD" id="cd00009">
    <property type="entry name" value="AAA"/>
    <property type="match status" value="2"/>
</dbReference>
<comment type="similarity">
    <text evidence="1">Belongs to the CbxX/CfxQ family.</text>
</comment>
<dbReference type="InterPro" id="IPR050773">
    <property type="entry name" value="CbxX/CfxQ_RuBisCO_ESX"/>
</dbReference>
<dbReference type="Gene3D" id="1.10.8.60">
    <property type="match status" value="1"/>
</dbReference>
<dbReference type="PRINTS" id="PR00819">
    <property type="entry name" value="CBXCFQXSUPER"/>
</dbReference>
<dbReference type="PANTHER" id="PTHR43392">
    <property type="entry name" value="AAA-TYPE ATPASE FAMILY PROTEIN / ANKYRIN REPEAT FAMILY PROTEIN"/>
    <property type="match status" value="1"/>
</dbReference>
<keyword evidence="4" id="KW-0175">Coiled coil</keyword>